<dbReference type="EMBL" id="UINC01014302">
    <property type="protein sequence ID" value="SVA61101.1"/>
    <property type="molecule type" value="Genomic_DNA"/>
</dbReference>
<evidence type="ECO:0000259" key="1">
    <source>
        <dbReference type="Pfam" id="PF00535"/>
    </source>
</evidence>
<dbReference type="Gene3D" id="3.90.550.10">
    <property type="entry name" value="Spore Coat Polysaccharide Biosynthesis Protein SpsA, Chain A"/>
    <property type="match status" value="1"/>
</dbReference>
<evidence type="ECO:0000313" key="2">
    <source>
        <dbReference type="EMBL" id="SVA61101.1"/>
    </source>
</evidence>
<dbReference type="SUPFAM" id="SSF53448">
    <property type="entry name" value="Nucleotide-diphospho-sugar transferases"/>
    <property type="match status" value="1"/>
</dbReference>
<dbReference type="AlphaFoldDB" id="A0A381X9D8"/>
<dbReference type="InterPro" id="IPR001173">
    <property type="entry name" value="Glyco_trans_2-like"/>
</dbReference>
<reference evidence="2" key="1">
    <citation type="submission" date="2018-05" db="EMBL/GenBank/DDBJ databases">
        <authorList>
            <person name="Lanie J.A."/>
            <person name="Ng W.-L."/>
            <person name="Kazmierczak K.M."/>
            <person name="Andrzejewski T.M."/>
            <person name="Davidsen T.M."/>
            <person name="Wayne K.J."/>
            <person name="Tettelin H."/>
            <person name="Glass J.I."/>
            <person name="Rusch D."/>
            <person name="Podicherti R."/>
            <person name="Tsui H.-C.T."/>
            <person name="Winkler M.E."/>
        </authorList>
    </citation>
    <scope>NUCLEOTIDE SEQUENCE</scope>
</reference>
<feature type="domain" description="Glycosyltransferase 2-like" evidence="1">
    <location>
        <begin position="3"/>
        <end position="123"/>
    </location>
</feature>
<protein>
    <recommendedName>
        <fullName evidence="1">Glycosyltransferase 2-like domain-containing protein</fullName>
    </recommendedName>
</protein>
<name>A0A381X9D8_9ZZZZ</name>
<proteinExistence type="predicted"/>
<sequence length="288" mass="34318">MNCYNGEQFLREAIDSIYEQTYQNWEIIFWDNASTDNSAAIAQSYDNRLRYYLSAGFTSLGMARELAVQKSNGEYVAFLDCDDFWHHSKLSMQMPLFFRHEDVGVVYSNYWIVNSERKKIFSKKKLPIGDILDDLLGSDSVGFLTAIIKRRVFRKFLPFFNTRYNIIHDFDLMIRISIEWKFSCVQFPLASYRYHGENETIVKSFQYTRELEEWIDKNKSNSKISNQRNFYRRQVVLMYLRGIESIQNKEVKRAICFLYKMPLCWEKMKLLVFILLPNSILRSIKSKP</sequence>
<dbReference type="GO" id="GO:0016758">
    <property type="term" value="F:hexosyltransferase activity"/>
    <property type="evidence" value="ECO:0007669"/>
    <property type="project" value="UniProtKB-ARBA"/>
</dbReference>
<accession>A0A381X9D8</accession>
<gene>
    <name evidence="2" type="ORF">METZ01_LOCUS113955</name>
</gene>
<organism evidence="2">
    <name type="scientific">marine metagenome</name>
    <dbReference type="NCBI Taxonomy" id="408172"/>
    <lineage>
        <taxon>unclassified sequences</taxon>
        <taxon>metagenomes</taxon>
        <taxon>ecological metagenomes</taxon>
    </lineage>
</organism>
<dbReference type="InterPro" id="IPR029044">
    <property type="entry name" value="Nucleotide-diphossugar_trans"/>
</dbReference>
<dbReference type="PANTHER" id="PTHR22916:SF3">
    <property type="entry name" value="UDP-GLCNAC:BETAGAL BETA-1,3-N-ACETYLGLUCOSAMINYLTRANSFERASE-LIKE PROTEIN 1"/>
    <property type="match status" value="1"/>
</dbReference>
<dbReference type="PANTHER" id="PTHR22916">
    <property type="entry name" value="GLYCOSYLTRANSFERASE"/>
    <property type="match status" value="1"/>
</dbReference>
<dbReference type="Pfam" id="PF00535">
    <property type="entry name" value="Glycos_transf_2"/>
    <property type="match status" value="1"/>
</dbReference>